<evidence type="ECO:0000256" key="6">
    <source>
        <dbReference type="ARBA" id="ARBA00023125"/>
    </source>
</evidence>
<gene>
    <name evidence="12" type="primary">recA</name>
    <name evidence="16" type="ORF">CAL24_08075</name>
</gene>
<dbReference type="GO" id="GO:0003684">
    <property type="term" value="F:damaged DNA binding"/>
    <property type="evidence" value="ECO:0007669"/>
    <property type="project" value="UniProtKB-UniRule"/>
</dbReference>
<evidence type="ECO:0000256" key="10">
    <source>
        <dbReference type="ARBA" id="ARBA00025580"/>
    </source>
</evidence>
<evidence type="ECO:0000313" key="17">
    <source>
        <dbReference type="Proteomes" id="UP000215633"/>
    </source>
</evidence>
<feature type="binding site" evidence="12">
    <location>
        <begin position="74"/>
        <end position="81"/>
    </location>
    <ligand>
        <name>ATP</name>
        <dbReference type="ChEBI" id="CHEBI:30616"/>
    </ligand>
</feature>
<keyword evidence="5 12" id="KW-0067">ATP-binding</keyword>
<organism evidence="16 17">
    <name type="scientific">Bordetella genomosp. 2</name>
    <dbReference type="NCBI Taxonomy" id="1983456"/>
    <lineage>
        <taxon>Bacteria</taxon>
        <taxon>Pseudomonadati</taxon>
        <taxon>Pseudomonadota</taxon>
        <taxon>Betaproteobacteria</taxon>
        <taxon>Burkholderiales</taxon>
        <taxon>Alcaligenaceae</taxon>
        <taxon>Bordetella</taxon>
    </lineage>
</organism>
<keyword evidence="9 12" id="KW-0742">SOS response</keyword>
<accession>A0A261W1E9</accession>
<evidence type="ECO:0000256" key="5">
    <source>
        <dbReference type="ARBA" id="ARBA00022840"/>
    </source>
</evidence>
<reference evidence="17" key="1">
    <citation type="submission" date="2017-05" db="EMBL/GenBank/DDBJ databases">
        <title>Complete and WGS of Bordetella genogroups.</title>
        <authorList>
            <person name="Spilker T."/>
            <person name="Lipuma J."/>
        </authorList>
    </citation>
    <scope>NUCLEOTIDE SEQUENCE [LARGE SCALE GENOMIC DNA]</scope>
    <source>
        <strain evidence="17">AU8256</strain>
    </source>
</reference>
<feature type="domain" description="RecA family profile 2" evidence="15">
    <location>
        <begin position="208"/>
        <end position="281"/>
    </location>
</feature>
<dbReference type="EMBL" id="NEVT01000003">
    <property type="protein sequence ID" value="OZI79861.1"/>
    <property type="molecule type" value="Genomic_DNA"/>
</dbReference>
<dbReference type="SUPFAM" id="SSF52540">
    <property type="entry name" value="P-loop containing nucleoside triphosphate hydrolases"/>
    <property type="match status" value="1"/>
</dbReference>
<dbReference type="Gene3D" id="3.40.50.300">
    <property type="entry name" value="P-loop containing nucleotide triphosphate hydrolases"/>
    <property type="match status" value="1"/>
</dbReference>
<dbReference type="PANTHER" id="PTHR45900:SF1">
    <property type="entry name" value="MITOCHONDRIAL DNA REPAIR PROTEIN RECA HOMOLOG-RELATED"/>
    <property type="match status" value="1"/>
</dbReference>
<evidence type="ECO:0000259" key="15">
    <source>
        <dbReference type="PROSITE" id="PS50163"/>
    </source>
</evidence>
<evidence type="ECO:0000256" key="9">
    <source>
        <dbReference type="ARBA" id="ARBA00023236"/>
    </source>
</evidence>
<dbReference type="Pfam" id="PF00154">
    <property type="entry name" value="RecA_N"/>
    <property type="match status" value="1"/>
</dbReference>
<dbReference type="PROSITE" id="PS00321">
    <property type="entry name" value="RECA_1"/>
    <property type="match status" value="1"/>
</dbReference>
<dbReference type="FunFam" id="3.40.50.300:FF:000087">
    <property type="entry name" value="Recombinase RecA"/>
    <property type="match status" value="1"/>
</dbReference>
<evidence type="ECO:0000256" key="13">
    <source>
        <dbReference type="RuleBase" id="RU004527"/>
    </source>
</evidence>
<evidence type="ECO:0000256" key="8">
    <source>
        <dbReference type="ARBA" id="ARBA00023204"/>
    </source>
</evidence>
<dbReference type="GO" id="GO:0005524">
    <property type="term" value="F:ATP binding"/>
    <property type="evidence" value="ECO:0007669"/>
    <property type="project" value="UniProtKB-UniRule"/>
</dbReference>
<evidence type="ECO:0000259" key="14">
    <source>
        <dbReference type="PROSITE" id="PS50162"/>
    </source>
</evidence>
<dbReference type="SMART" id="SM00382">
    <property type="entry name" value="AAA"/>
    <property type="match status" value="1"/>
</dbReference>
<comment type="caution">
    <text evidence="16">The sequence shown here is derived from an EMBL/GenBank/DDBJ whole genome shotgun (WGS) entry which is preliminary data.</text>
</comment>
<dbReference type="InterPro" id="IPR003593">
    <property type="entry name" value="AAA+_ATPase"/>
</dbReference>
<dbReference type="Proteomes" id="UP000215633">
    <property type="component" value="Unassembled WGS sequence"/>
</dbReference>
<evidence type="ECO:0000256" key="11">
    <source>
        <dbReference type="ARBA" id="ARBA00033319"/>
    </source>
</evidence>
<evidence type="ECO:0000313" key="16">
    <source>
        <dbReference type="EMBL" id="OZI79861.1"/>
    </source>
</evidence>
<name>A0A261W1E9_9BORD</name>
<dbReference type="InterPro" id="IPR013765">
    <property type="entry name" value="DNA_recomb/repair_RecA"/>
</dbReference>
<keyword evidence="6 12" id="KW-0238">DNA-binding</keyword>
<dbReference type="InterPro" id="IPR027417">
    <property type="entry name" value="P-loop_NTPase"/>
</dbReference>
<dbReference type="InterPro" id="IPR049428">
    <property type="entry name" value="RecA-like_N"/>
</dbReference>
<keyword evidence="8 12" id="KW-0234">DNA repair</keyword>
<evidence type="ECO:0000256" key="2">
    <source>
        <dbReference type="ARBA" id="ARBA00015553"/>
    </source>
</evidence>
<dbReference type="PROSITE" id="PS50162">
    <property type="entry name" value="RECA_2"/>
    <property type="match status" value="1"/>
</dbReference>
<comment type="similarity">
    <text evidence="1 12 13">Belongs to the RecA family.</text>
</comment>
<comment type="function">
    <text evidence="10 12">Can catalyze the hydrolysis of ATP in the presence of single-stranded DNA, the ATP-dependent uptake of single-stranded DNA by duplex DNA, and the ATP-dependent hybridization of homologous single-stranded DNAs. It interacts with LexA causing its activation and leading to its autocatalytic cleavage.</text>
</comment>
<comment type="subcellular location">
    <subcellularLocation>
        <location evidence="12">Cytoplasm</location>
    </subcellularLocation>
</comment>
<dbReference type="GO" id="GO:0009432">
    <property type="term" value="P:SOS response"/>
    <property type="evidence" value="ECO:0007669"/>
    <property type="project" value="UniProtKB-UniRule"/>
</dbReference>
<dbReference type="Pfam" id="PF21096">
    <property type="entry name" value="RecA_C"/>
    <property type="match status" value="1"/>
</dbReference>
<keyword evidence="17" id="KW-1185">Reference proteome</keyword>
<proteinExistence type="inferred from homology"/>
<evidence type="ECO:0000256" key="1">
    <source>
        <dbReference type="ARBA" id="ARBA00009391"/>
    </source>
</evidence>
<dbReference type="InterPro" id="IPR020587">
    <property type="entry name" value="RecA_monomer-monomer_interface"/>
</dbReference>
<dbReference type="GO" id="GO:0006281">
    <property type="term" value="P:DNA repair"/>
    <property type="evidence" value="ECO:0007669"/>
    <property type="project" value="UniProtKB-UniRule"/>
</dbReference>
<keyword evidence="3 12" id="KW-0547">Nucleotide-binding</keyword>
<evidence type="ECO:0000256" key="4">
    <source>
        <dbReference type="ARBA" id="ARBA00022763"/>
    </source>
</evidence>
<dbReference type="InterPro" id="IPR049261">
    <property type="entry name" value="RecA-like_C"/>
</dbReference>
<evidence type="ECO:0000256" key="12">
    <source>
        <dbReference type="HAMAP-Rule" id="MF_00268"/>
    </source>
</evidence>
<dbReference type="NCBIfam" id="TIGR02012">
    <property type="entry name" value="tigrfam_recA"/>
    <property type="match status" value="1"/>
</dbReference>
<protein>
    <recommendedName>
        <fullName evidence="2 12">Protein RecA</fullName>
    </recommendedName>
    <alternativeName>
        <fullName evidence="11 12">Recombinase A</fullName>
    </alternativeName>
</protein>
<dbReference type="CDD" id="cd00983">
    <property type="entry name" value="RecA"/>
    <property type="match status" value="1"/>
</dbReference>
<dbReference type="AlphaFoldDB" id="A0A261W1E9"/>
<feature type="domain" description="RecA family profile 1" evidence="14">
    <location>
        <begin position="44"/>
        <end position="203"/>
    </location>
</feature>
<dbReference type="InterPro" id="IPR023400">
    <property type="entry name" value="RecA_C_sf"/>
</dbReference>
<dbReference type="InterPro" id="IPR020588">
    <property type="entry name" value="RecA_ATP-bd"/>
</dbReference>
<keyword evidence="7 12" id="KW-0233">DNA recombination</keyword>
<dbReference type="PRINTS" id="PR00142">
    <property type="entry name" value="RECA"/>
</dbReference>
<dbReference type="SUPFAM" id="SSF54752">
    <property type="entry name" value="RecA protein, C-terminal domain"/>
    <property type="match status" value="1"/>
</dbReference>
<dbReference type="GO" id="GO:0003697">
    <property type="term" value="F:single-stranded DNA binding"/>
    <property type="evidence" value="ECO:0007669"/>
    <property type="project" value="UniProtKB-UniRule"/>
</dbReference>
<dbReference type="PANTHER" id="PTHR45900">
    <property type="entry name" value="RECA"/>
    <property type="match status" value="1"/>
</dbReference>
<evidence type="ECO:0000256" key="7">
    <source>
        <dbReference type="ARBA" id="ARBA00023172"/>
    </source>
</evidence>
<dbReference type="PROSITE" id="PS50163">
    <property type="entry name" value="RECA_3"/>
    <property type="match status" value="1"/>
</dbReference>
<dbReference type="GO" id="GO:0140664">
    <property type="term" value="F:ATP-dependent DNA damage sensor activity"/>
    <property type="evidence" value="ECO:0007669"/>
    <property type="project" value="InterPro"/>
</dbReference>
<evidence type="ECO:0000256" key="3">
    <source>
        <dbReference type="ARBA" id="ARBA00022741"/>
    </source>
</evidence>
<dbReference type="GO" id="GO:0005829">
    <property type="term" value="C:cytosol"/>
    <property type="evidence" value="ECO:0007669"/>
    <property type="project" value="TreeGrafter"/>
</dbReference>
<sequence>MDDKTSKAAASEKAKALAAALSQIEKQFGKGSIMRYGDNEVEHDIQVVSTGSLGLDIALGVGGLPRGRVIEIYGPESSGKTTLTLQVIAEMQKIGGTCAFVDAEHALDVQYAAKLGVNLTDLLISQPDTGEQALEITDALVRSGSVDLIVIDSVAALVPKAEIEGEMGDSLPGLQARLMSQALRKLTATIKRTNCMVIFINQIRMKIGVMFGNPETTTGGNALKFYSSVRLDIRRIGSIKKGEEVVGNETRVKVVKNKVSPPFKQAEFDIMYGAGISREGEIIDLGVQAGVVDKSGAWYSYSGTRIGQGKDNVREYLKEHPELAIEIENKVRENQGIVSRAATFPASEAEEPGEA</sequence>
<dbReference type="GO" id="GO:0006310">
    <property type="term" value="P:DNA recombination"/>
    <property type="evidence" value="ECO:0007669"/>
    <property type="project" value="UniProtKB-UniRule"/>
</dbReference>
<keyword evidence="12" id="KW-0963">Cytoplasm</keyword>
<dbReference type="HAMAP" id="MF_00268">
    <property type="entry name" value="RecA"/>
    <property type="match status" value="1"/>
</dbReference>
<keyword evidence="4 12" id="KW-0227">DNA damage</keyword>
<dbReference type="InterPro" id="IPR020584">
    <property type="entry name" value="DNA_recomb/repair_RecA_CS"/>
</dbReference>
<dbReference type="RefSeq" id="WP_028353485.1">
    <property type="nucleotide sequence ID" value="NZ_NEVT01000003.1"/>
</dbReference>